<evidence type="ECO:0000313" key="2">
    <source>
        <dbReference type="Proteomes" id="UP000060630"/>
    </source>
</evidence>
<gene>
    <name evidence="1" type="ORF">WL29_01790</name>
</gene>
<sequence>MIAITAMVRIEQIEAAINVWRERRPTPEAATACPTLCAEARALADVYALMIYRKDAAIDASTLTTAQAAALQGAHVQLT</sequence>
<evidence type="ECO:0000313" key="1">
    <source>
        <dbReference type="EMBL" id="KWA74614.1"/>
    </source>
</evidence>
<name>A0A106PUJ1_9BURK</name>
<dbReference type="RefSeq" id="WP_060193227.1">
    <property type="nucleotide sequence ID" value="NZ_LPHD01000180.1"/>
</dbReference>
<dbReference type="InterPro" id="IPR022191">
    <property type="entry name" value="DUF3717"/>
</dbReference>
<dbReference type="AlphaFoldDB" id="A0A106PUJ1"/>
<comment type="caution">
    <text evidence="1">The sequence shown here is derived from an EMBL/GenBank/DDBJ whole genome shotgun (WGS) entry which is preliminary data.</text>
</comment>
<dbReference type="Pfam" id="PF12512">
    <property type="entry name" value="DUF3717"/>
    <property type="match status" value="1"/>
</dbReference>
<organism evidence="1 2">
    <name type="scientific">Burkholderia ubonensis</name>
    <dbReference type="NCBI Taxonomy" id="101571"/>
    <lineage>
        <taxon>Bacteria</taxon>
        <taxon>Pseudomonadati</taxon>
        <taxon>Pseudomonadota</taxon>
        <taxon>Betaproteobacteria</taxon>
        <taxon>Burkholderiales</taxon>
        <taxon>Burkholderiaceae</taxon>
        <taxon>Burkholderia</taxon>
        <taxon>Burkholderia cepacia complex</taxon>
    </lineage>
</organism>
<dbReference type="EMBL" id="LPHD01000180">
    <property type="protein sequence ID" value="KWA74614.1"/>
    <property type="molecule type" value="Genomic_DNA"/>
</dbReference>
<proteinExistence type="predicted"/>
<accession>A0A106PUJ1</accession>
<dbReference type="Proteomes" id="UP000060630">
    <property type="component" value="Unassembled WGS sequence"/>
</dbReference>
<reference evidence="1 2" key="1">
    <citation type="submission" date="2015-11" db="EMBL/GenBank/DDBJ databases">
        <title>Expanding the genomic diversity of Burkholderia species for the development of highly accurate diagnostics.</title>
        <authorList>
            <person name="Sahl J."/>
            <person name="Keim P."/>
            <person name="Wagner D."/>
        </authorList>
    </citation>
    <scope>NUCLEOTIDE SEQUENCE [LARGE SCALE GENOMIC DNA]</scope>
    <source>
        <strain evidence="1 2">MSMB2087WGS</strain>
    </source>
</reference>
<protein>
    <recommendedName>
        <fullName evidence="3">DUF3717 domain-containing protein</fullName>
    </recommendedName>
</protein>
<evidence type="ECO:0008006" key="3">
    <source>
        <dbReference type="Google" id="ProtNLM"/>
    </source>
</evidence>